<keyword evidence="3" id="KW-1185">Reference proteome</keyword>
<evidence type="ECO:0000313" key="3">
    <source>
        <dbReference type="Proteomes" id="UP000694420"/>
    </source>
</evidence>
<organism evidence="2 3">
    <name type="scientific">Nothoprocta perdicaria</name>
    <name type="common">Chilean tinamou</name>
    <name type="synonym">Crypturus perdicarius</name>
    <dbReference type="NCBI Taxonomy" id="30464"/>
    <lineage>
        <taxon>Eukaryota</taxon>
        <taxon>Metazoa</taxon>
        <taxon>Chordata</taxon>
        <taxon>Craniata</taxon>
        <taxon>Vertebrata</taxon>
        <taxon>Euteleostomi</taxon>
        <taxon>Archelosauria</taxon>
        <taxon>Archosauria</taxon>
        <taxon>Dinosauria</taxon>
        <taxon>Saurischia</taxon>
        <taxon>Theropoda</taxon>
        <taxon>Coelurosauria</taxon>
        <taxon>Aves</taxon>
        <taxon>Palaeognathae</taxon>
        <taxon>Tinamiformes</taxon>
        <taxon>Tinamidae</taxon>
        <taxon>Nothoprocta</taxon>
    </lineage>
</organism>
<comment type="similarity">
    <text evidence="1">Belongs to the UPF0711 family.</text>
</comment>
<dbReference type="AlphaFoldDB" id="A0A8C6YXG1"/>
<reference evidence="2" key="1">
    <citation type="submission" date="2025-08" db="UniProtKB">
        <authorList>
            <consortium name="Ensembl"/>
        </authorList>
    </citation>
    <scope>IDENTIFICATION</scope>
</reference>
<name>A0A8C6YXG1_NOTPE</name>
<reference evidence="2" key="2">
    <citation type="submission" date="2025-09" db="UniProtKB">
        <authorList>
            <consortium name="Ensembl"/>
        </authorList>
    </citation>
    <scope>IDENTIFICATION</scope>
</reference>
<accession>A0A8C6YXG1</accession>
<dbReference type="PANTHER" id="PTHR31402">
    <property type="entry name" value="UPF0711 PROTEIN C18ORF21"/>
    <property type="match status" value="1"/>
</dbReference>
<evidence type="ECO:0000313" key="2">
    <source>
        <dbReference type="Ensembl" id="ENSNPEP00000006862.1"/>
    </source>
</evidence>
<dbReference type="Ensembl" id="ENSNPET00000007030.1">
    <property type="protein sequence ID" value="ENSNPEP00000006862.1"/>
    <property type="gene ID" value="ENSNPEG00000005165.1"/>
</dbReference>
<evidence type="ECO:0000256" key="1">
    <source>
        <dbReference type="ARBA" id="ARBA00006160"/>
    </source>
</evidence>
<dbReference type="PANTHER" id="PTHR31402:SF2">
    <property type="entry name" value="UPF0711 PROTEIN C18ORF21"/>
    <property type="match status" value="1"/>
</dbReference>
<dbReference type="Pfam" id="PF15719">
    <property type="entry name" value="Rmp24-like"/>
    <property type="match status" value="1"/>
</dbReference>
<sequence>MKTCCVLNRCSVQISFLGAEEKGYDELRKEGICPYCFQWLVPDNHRVRLRPKMKVTPRIERVLRREARNHKLNMKQAKLLRKYRDSRSVLVAKPTYYLKDWHITFLLFSNHTQNNFEGFTSGFLICR</sequence>
<protein>
    <submittedName>
        <fullName evidence="2">Uncharacterized protein</fullName>
    </submittedName>
</protein>
<dbReference type="Proteomes" id="UP000694420">
    <property type="component" value="Unplaced"/>
</dbReference>
<gene>
    <name evidence="2" type="primary">CUNH18orf21</name>
</gene>
<dbReference type="InterPro" id="IPR029779">
    <property type="entry name" value="Rmp24-like"/>
</dbReference>
<proteinExistence type="inferred from homology"/>